<gene>
    <name evidence="4" type="ORF">H6P80_06385</name>
</gene>
<keyword evidence="5" id="KW-1185">Reference proteome</keyword>
<evidence type="ECO:0000313" key="4">
    <source>
        <dbReference type="EMBL" id="MBC2777244.1"/>
    </source>
</evidence>
<proteinExistence type="predicted"/>
<dbReference type="NCBIfam" id="TIGR01414">
    <property type="entry name" value="autotrans_barl"/>
    <property type="match status" value="1"/>
</dbReference>
<feature type="domain" description="Outer membrane protein beta-barrel" evidence="3">
    <location>
        <begin position="8"/>
        <end position="204"/>
    </location>
</feature>
<protein>
    <submittedName>
        <fullName evidence="4">Outer membrane beta-barrel protein</fullName>
    </submittedName>
</protein>
<reference evidence="4 5" key="1">
    <citation type="submission" date="2020-08" db="EMBL/GenBank/DDBJ databases">
        <title>Draft genome sequence of Parasphingopyxis sp. GrpM-11.</title>
        <authorList>
            <person name="Oh J."/>
            <person name="Roh D.-H."/>
        </authorList>
    </citation>
    <scope>NUCLEOTIDE SEQUENCE [LARGE SCALE GENOMIC DNA]</scope>
    <source>
        <strain evidence="4 5">GrpM-11</strain>
    </source>
</reference>
<sequence>MKHIVYPAAALLAGLAAPSHAQSVPFVPDIYMGLEAGTGERSASRFGEPGTITGSDESNGVDYGAFVGIELPVFPMGYMALEAGVGDSTGETTAIVSNNGTDREVRSQARFNWSGTARLGLAPLPGFAAYGIAGYGGEQVDVTVRDVATGATFDSDDSMDGIIYGLGARYMVGQDVGVRAEYRHREASGAYDPEQFMIGAFVSF</sequence>
<comment type="caution">
    <text evidence="4">The sequence shown here is derived from an EMBL/GenBank/DDBJ whole genome shotgun (WGS) entry which is preliminary data.</text>
</comment>
<dbReference type="GO" id="GO:0019867">
    <property type="term" value="C:outer membrane"/>
    <property type="evidence" value="ECO:0007669"/>
    <property type="project" value="InterPro"/>
</dbReference>
<accession>A0A842I0G2</accession>
<dbReference type="AlphaFoldDB" id="A0A842I0G2"/>
<keyword evidence="1 2" id="KW-0732">Signal</keyword>
<dbReference type="EMBL" id="JACJVJ010000001">
    <property type="protein sequence ID" value="MBC2777244.1"/>
    <property type="molecule type" value="Genomic_DNA"/>
</dbReference>
<evidence type="ECO:0000256" key="2">
    <source>
        <dbReference type="SAM" id="SignalP"/>
    </source>
</evidence>
<dbReference type="Proteomes" id="UP000564378">
    <property type="component" value="Unassembled WGS sequence"/>
</dbReference>
<evidence type="ECO:0000313" key="5">
    <source>
        <dbReference type="Proteomes" id="UP000564378"/>
    </source>
</evidence>
<feature type="chain" id="PRO_5033059403" evidence="2">
    <location>
        <begin position="22"/>
        <end position="204"/>
    </location>
</feature>
<dbReference type="Pfam" id="PF13505">
    <property type="entry name" value="OMP_b-brl"/>
    <property type="match status" value="1"/>
</dbReference>
<feature type="signal peptide" evidence="2">
    <location>
        <begin position="1"/>
        <end position="21"/>
    </location>
</feature>
<name>A0A842I0G2_9SPHN</name>
<dbReference type="SUPFAM" id="SSF56925">
    <property type="entry name" value="OMPA-like"/>
    <property type="match status" value="1"/>
</dbReference>
<evidence type="ECO:0000256" key="1">
    <source>
        <dbReference type="ARBA" id="ARBA00022729"/>
    </source>
</evidence>
<dbReference type="Gene3D" id="2.40.160.20">
    <property type="match status" value="1"/>
</dbReference>
<dbReference type="InterPro" id="IPR027385">
    <property type="entry name" value="Beta-barrel_OMP"/>
</dbReference>
<evidence type="ECO:0000259" key="3">
    <source>
        <dbReference type="Pfam" id="PF13505"/>
    </source>
</evidence>
<dbReference type="InterPro" id="IPR011250">
    <property type="entry name" value="OMP/PagP_B-barrel"/>
</dbReference>
<dbReference type="InterPro" id="IPR006315">
    <property type="entry name" value="OM_autotransptr_brl_dom"/>
</dbReference>
<dbReference type="RefSeq" id="WP_185800466.1">
    <property type="nucleotide sequence ID" value="NZ_JACJVJ010000001.1"/>
</dbReference>
<organism evidence="4 5">
    <name type="scientific">Parasphingopyxis marina</name>
    <dbReference type="NCBI Taxonomy" id="2761622"/>
    <lineage>
        <taxon>Bacteria</taxon>
        <taxon>Pseudomonadati</taxon>
        <taxon>Pseudomonadota</taxon>
        <taxon>Alphaproteobacteria</taxon>
        <taxon>Sphingomonadales</taxon>
        <taxon>Sphingomonadaceae</taxon>
        <taxon>Parasphingopyxis</taxon>
    </lineage>
</organism>